<organism evidence="1 2">
    <name type="scientific">Haematococcus lacustris</name>
    <name type="common">Green alga</name>
    <name type="synonym">Haematococcus pluvialis</name>
    <dbReference type="NCBI Taxonomy" id="44745"/>
    <lineage>
        <taxon>Eukaryota</taxon>
        <taxon>Viridiplantae</taxon>
        <taxon>Chlorophyta</taxon>
        <taxon>core chlorophytes</taxon>
        <taxon>Chlorophyceae</taxon>
        <taxon>CS clade</taxon>
        <taxon>Chlamydomonadales</taxon>
        <taxon>Haematococcaceae</taxon>
        <taxon>Haematococcus</taxon>
    </lineage>
</organism>
<evidence type="ECO:0000313" key="1">
    <source>
        <dbReference type="EMBL" id="GFH13471.1"/>
    </source>
</evidence>
<reference evidence="1 2" key="1">
    <citation type="submission" date="2020-02" db="EMBL/GenBank/DDBJ databases">
        <title>Draft genome sequence of Haematococcus lacustris strain NIES-144.</title>
        <authorList>
            <person name="Morimoto D."/>
            <person name="Nakagawa S."/>
            <person name="Yoshida T."/>
            <person name="Sawayama S."/>
        </authorList>
    </citation>
    <scope>NUCLEOTIDE SEQUENCE [LARGE SCALE GENOMIC DNA]</scope>
    <source>
        <strain evidence="1 2">NIES-144</strain>
    </source>
</reference>
<sequence length="81" mass="8580">MPAADSTGAHPTLSSVQEAAQPVLQALLAAGGPCSLERLHNILHKSKALSVSKVELAAILKNLVDQHQVQQAGPNYTYMHI</sequence>
<keyword evidence="2" id="KW-1185">Reference proteome</keyword>
<dbReference type="Proteomes" id="UP000485058">
    <property type="component" value="Unassembled WGS sequence"/>
</dbReference>
<protein>
    <submittedName>
        <fullName evidence="1">Uncharacterized protein</fullName>
    </submittedName>
</protein>
<accession>A0A699YV88</accession>
<dbReference type="AlphaFoldDB" id="A0A699YV88"/>
<gene>
    <name evidence="1" type="ORF">HaLaN_09364</name>
</gene>
<comment type="caution">
    <text evidence="1">The sequence shown here is derived from an EMBL/GenBank/DDBJ whole genome shotgun (WGS) entry which is preliminary data.</text>
</comment>
<proteinExistence type="predicted"/>
<evidence type="ECO:0000313" key="2">
    <source>
        <dbReference type="Proteomes" id="UP000485058"/>
    </source>
</evidence>
<name>A0A699YV88_HAELA</name>
<dbReference type="EMBL" id="BLLF01000616">
    <property type="protein sequence ID" value="GFH13471.1"/>
    <property type="molecule type" value="Genomic_DNA"/>
</dbReference>